<organism evidence="13 14">
    <name type="scientific">Meganyctiphanes norvegica</name>
    <name type="common">Northern krill</name>
    <name type="synonym">Thysanopoda norvegica</name>
    <dbReference type="NCBI Taxonomy" id="48144"/>
    <lineage>
        <taxon>Eukaryota</taxon>
        <taxon>Metazoa</taxon>
        <taxon>Ecdysozoa</taxon>
        <taxon>Arthropoda</taxon>
        <taxon>Crustacea</taxon>
        <taxon>Multicrustacea</taxon>
        <taxon>Malacostraca</taxon>
        <taxon>Eumalacostraca</taxon>
        <taxon>Eucarida</taxon>
        <taxon>Euphausiacea</taxon>
        <taxon>Euphausiidae</taxon>
        <taxon>Meganyctiphanes</taxon>
    </lineage>
</organism>
<feature type="transmembrane region" description="Helical" evidence="12">
    <location>
        <begin position="289"/>
        <end position="313"/>
    </location>
</feature>
<keyword evidence="3" id="KW-0813">Transport</keyword>
<evidence type="ECO:0000313" key="14">
    <source>
        <dbReference type="Proteomes" id="UP001497623"/>
    </source>
</evidence>
<dbReference type="AlphaFoldDB" id="A0AAV2RJ72"/>
<feature type="transmembrane region" description="Helical" evidence="12">
    <location>
        <begin position="92"/>
        <end position="117"/>
    </location>
</feature>
<protein>
    <recommendedName>
        <fullName evidence="15">Sodium-coupled monocarboxylate transporter 1</fullName>
    </recommendedName>
</protein>
<comment type="similarity">
    <text evidence="2 11">Belongs to the sodium:solute symporter (SSF) (TC 2.A.21) family.</text>
</comment>
<feature type="transmembrane region" description="Helical" evidence="12">
    <location>
        <begin position="520"/>
        <end position="541"/>
    </location>
</feature>
<dbReference type="PROSITE" id="PS50283">
    <property type="entry name" value="NA_SOLUT_SYMP_3"/>
    <property type="match status" value="1"/>
</dbReference>
<dbReference type="EMBL" id="CAXKWB010022870">
    <property type="protein sequence ID" value="CAL4124698.1"/>
    <property type="molecule type" value="Genomic_DNA"/>
</dbReference>
<dbReference type="Proteomes" id="UP001497623">
    <property type="component" value="Unassembled WGS sequence"/>
</dbReference>
<feature type="transmembrane region" description="Helical" evidence="12">
    <location>
        <begin position="454"/>
        <end position="473"/>
    </location>
</feature>
<dbReference type="NCBIfam" id="TIGR00813">
    <property type="entry name" value="sss"/>
    <property type="match status" value="1"/>
</dbReference>
<reference evidence="13 14" key="1">
    <citation type="submission" date="2024-05" db="EMBL/GenBank/DDBJ databases">
        <authorList>
            <person name="Wallberg A."/>
        </authorList>
    </citation>
    <scope>NUCLEOTIDE SEQUENCE [LARGE SCALE GENOMIC DNA]</scope>
</reference>
<feature type="transmembrane region" description="Helical" evidence="12">
    <location>
        <begin position="393"/>
        <end position="416"/>
    </location>
</feature>
<keyword evidence="4" id="KW-1003">Cell membrane</keyword>
<gene>
    <name evidence="13" type="ORF">MNOR_LOCUS24701</name>
</gene>
<dbReference type="Gene3D" id="1.20.1730.10">
    <property type="entry name" value="Sodium/glucose cotransporter"/>
    <property type="match status" value="1"/>
</dbReference>
<evidence type="ECO:0000256" key="7">
    <source>
        <dbReference type="ARBA" id="ARBA00023053"/>
    </source>
</evidence>
<keyword evidence="14" id="KW-1185">Reference proteome</keyword>
<dbReference type="InterPro" id="IPR051163">
    <property type="entry name" value="Sodium:Solute_Symporter_SSF"/>
</dbReference>
<evidence type="ECO:0000256" key="10">
    <source>
        <dbReference type="ARBA" id="ARBA00023201"/>
    </source>
</evidence>
<feature type="transmembrane region" description="Helical" evidence="12">
    <location>
        <begin position="249"/>
        <end position="268"/>
    </location>
</feature>
<evidence type="ECO:0000256" key="11">
    <source>
        <dbReference type="RuleBase" id="RU362091"/>
    </source>
</evidence>
<evidence type="ECO:0000256" key="6">
    <source>
        <dbReference type="ARBA" id="ARBA00022989"/>
    </source>
</evidence>
<feature type="transmembrane region" description="Helical" evidence="12">
    <location>
        <begin position="170"/>
        <end position="190"/>
    </location>
</feature>
<feature type="transmembrane region" description="Helical" evidence="12">
    <location>
        <begin position="422"/>
        <end position="442"/>
    </location>
</feature>
<dbReference type="GO" id="GO:0005886">
    <property type="term" value="C:plasma membrane"/>
    <property type="evidence" value="ECO:0007669"/>
    <property type="project" value="UniProtKB-SubCell"/>
</dbReference>
<evidence type="ECO:0000313" key="13">
    <source>
        <dbReference type="EMBL" id="CAL4124698.1"/>
    </source>
</evidence>
<evidence type="ECO:0000256" key="8">
    <source>
        <dbReference type="ARBA" id="ARBA00023065"/>
    </source>
</evidence>
<evidence type="ECO:0000256" key="2">
    <source>
        <dbReference type="ARBA" id="ARBA00006434"/>
    </source>
</evidence>
<keyword evidence="10" id="KW-0739">Sodium transport</keyword>
<dbReference type="PANTHER" id="PTHR42985">
    <property type="entry name" value="SODIUM-COUPLED MONOCARBOXYLATE TRANSPORTER"/>
    <property type="match status" value="1"/>
</dbReference>
<keyword evidence="8" id="KW-0406">Ion transport</keyword>
<keyword evidence="5 12" id="KW-0812">Transmembrane</keyword>
<evidence type="ECO:0000256" key="5">
    <source>
        <dbReference type="ARBA" id="ARBA00022692"/>
    </source>
</evidence>
<dbReference type="GO" id="GO:0015293">
    <property type="term" value="F:symporter activity"/>
    <property type="evidence" value="ECO:0007669"/>
    <property type="project" value="TreeGrafter"/>
</dbReference>
<name>A0AAV2RJ72_MEGNR</name>
<keyword evidence="9 12" id="KW-0472">Membrane</keyword>
<evidence type="ECO:0000256" key="9">
    <source>
        <dbReference type="ARBA" id="ARBA00023136"/>
    </source>
</evidence>
<evidence type="ECO:0000256" key="4">
    <source>
        <dbReference type="ARBA" id="ARBA00022475"/>
    </source>
</evidence>
<comment type="subcellular location">
    <subcellularLocation>
        <location evidence="1">Cell membrane</location>
        <topology evidence="1">Multi-pass membrane protein</topology>
    </subcellularLocation>
</comment>
<accession>A0AAV2RJ72</accession>
<feature type="transmembrane region" description="Helical" evidence="12">
    <location>
        <begin position="6"/>
        <end position="29"/>
    </location>
</feature>
<evidence type="ECO:0008006" key="15">
    <source>
        <dbReference type="Google" id="ProtNLM"/>
    </source>
</evidence>
<evidence type="ECO:0000256" key="1">
    <source>
        <dbReference type="ARBA" id="ARBA00004651"/>
    </source>
</evidence>
<dbReference type="GO" id="GO:0006814">
    <property type="term" value="P:sodium ion transport"/>
    <property type="evidence" value="ECO:0007669"/>
    <property type="project" value="UniProtKB-KW"/>
</dbReference>
<feature type="transmembrane region" description="Helical" evidence="12">
    <location>
        <begin position="202"/>
        <end position="229"/>
    </location>
</feature>
<comment type="caution">
    <text evidence="13">The sequence shown here is derived from an EMBL/GenBank/DDBJ whole genome shotgun (WGS) entry which is preliminary data.</text>
</comment>
<evidence type="ECO:0000256" key="3">
    <source>
        <dbReference type="ARBA" id="ARBA00022448"/>
    </source>
</evidence>
<evidence type="ECO:0000256" key="12">
    <source>
        <dbReference type="SAM" id="Phobius"/>
    </source>
</evidence>
<keyword evidence="6 12" id="KW-1133">Transmembrane helix</keyword>
<dbReference type="InterPro" id="IPR038377">
    <property type="entry name" value="Na/Glc_symporter_sf"/>
</dbReference>
<dbReference type="PANTHER" id="PTHR42985:SF40">
    <property type="entry name" value="LD47995P-RELATED"/>
    <property type="match status" value="1"/>
</dbReference>
<dbReference type="InterPro" id="IPR001734">
    <property type="entry name" value="Na/solute_symporter"/>
</dbReference>
<sequence length="599" mass="65904">MNGFSGWDWAIFSIFLCGSLGTGVVAGWIGRRKVKKKQKEGSEEGGGAAEEFLSGGRKMNPVMIAMSTMIGAISSISVVGNPAEMYAYGTQLWSNLFGMCLGFIYVHLVILTVLYPLKITSVYTYIEKRFKSPALRTFTVCTTFIGTFFYMGLCSYAPSLAMETITNFPAWASVIILGVICTVYTAWGGVRAVVWTDMLQSIVLFIGVIFIIIKATTDVGSISEVWTIADNYNRVEFFNFDPSPLQRHSFWLVSVQGYFYSLLVMGMGQPQVQRICSVETWNKAIGAHYLNMVLNVALYSLLNYMGLAVYALYAGCDPMGTGEIKKPDQIVPFYVDQELGYLHGIAGLFMAALYAGALSSYSSQINAVAAVLWEDFFKNSKMVAKMEPERRPIVIVIIGVITGCAGIVSGIIAGFAGGIFQFGQIILGCIHAPLLGLFILGMCNPMANKVGSTIGFSTSLLFNIWITLGSVFYGEPDPTLPWYEDECPILNVTSTMSYSTTIDAFTTMSSTSDPNDHEPFALYMVSYTLYSLFGVSITFFVGSIASLATGPWSTDESGEKYLHPTFYKLMRKWEKKHQPNSLDITAAKSTNDLIELEKH</sequence>
<dbReference type="Pfam" id="PF00474">
    <property type="entry name" value="SSF"/>
    <property type="match status" value="1"/>
</dbReference>
<feature type="transmembrane region" description="Helical" evidence="12">
    <location>
        <begin position="345"/>
        <end position="373"/>
    </location>
</feature>
<keyword evidence="7" id="KW-0915">Sodium</keyword>
<feature type="transmembrane region" description="Helical" evidence="12">
    <location>
        <begin position="62"/>
        <end position="80"/>
    </location>
</feature>
<proteinExistence type="inferred from homology"/>
<feature type="transmembrane region" description="Helical" evidence="12">
    <location>
        <begin position="138"/>
        <end position="158"/>
    </location>
</feature>